<organism evidence="2 3">
    <name type="scientific">Alkalibacterium gilvum</name>
    <dbReference type="NCBI Taxonomy" id="1130080"/>
    <lineage>
        <taxon>Bacteria</taxon>
        <taxon>Bacillati</taxon>
        <taxon>Bacillota</taxon>
        <taxon>Bacilli</taxon>
        <taxon>Lactobacillales</taxon>
        <taxon>Carnobacteriaceae</taxon>
        <taxon>Alkalibacterium</taxon>
    </lineage>
</organism>
<dbReference type="EMBL" id="FNYW01000031">
    <property type="protein sequence ID" value="SEI90380.1"/>
    <property type="molecule type" value="Genomic_DNA"/>
</dbReference>
<dbReference type="InterPro" id="IPR054158">
    <property type="entry name" value="RNR-II_ins_dom"/>
</dbReference>
<dbReference type="Proteomes" id="UP000198564">
    <property type="component" value="Unassembled WGS sequence"/>
</dbReference>
<dbReference type="Pfam" id="PF21995">
    <property type="entry name" value="RNR-II_ins_dom"/>
    <property type="match status" value="1"/>
</dbReference>
<dbReference type="AlphaFoldDB" id="A0A1H6UQ53"/>
<dbReference type="Gene3D" id="3.30.1620.10">
    <property type="entry name" value="b-12 dependent (class ii) ribonucleotide reductase, Chain A, Domain 2"/>
    <property type="match status" value="1"/>
</dbReference>
<gene>
    <name evidence="2" type="ORF">SAMN04488113_13112</name>
</gene>
<evidence type="ECO:0000259" key="1">
    <source>
        <dbReference type="Pfam" id="PF21995"/>
    </source>
</evidence>
<feature type="domain" description="B12-dependent ribonucleotide reductase insertion" evidence="1">
    <location>
        <begin position="53"/>
        <end position="123"/>
    </location>
</feature>
<accession>A0A1H6UQ53</accession>
<proteinExistence type="predicted"/>
<dbReference type="OrthoDB" id="9763270at2"/>
<sequence length="168" mass="18621">MTGVGFKATKKTLRNLTDIRTNTTLLHSEYKPVPVEKRLENTKVVKMENGYAKIYVGDSKEGWVESLAEYLNLLTKVENEDIHTIKISYNSVRPEGERLKTFGGTASGPAPLQEMFAGIDNVLKNKVDPYLDPIETDDKGYGSVRPVHILDIGNLIGANVVVGGKRIF</sequence>
<name>A0A1H6UQ53_9LACT</name>
<dbReference type="STRING" id="1130080.SAMN04488113_13112"/>
<evidence type="ECO:0000313" key="3">
    <source>
        <dbReference type="Proteomes" id="UP000198564"/>
    </source>
</evidence>
<dbReference type="SUPFAM" id="SSF51998">
    <property type="entry name" value="PFL-like glycyl radical enzymes"/>
    <property type="match status" value="1"/>
</dbReference>
<protein>
    <submittedName>
        <fullName evidence="2">Ribonucleoside-diphosphate reductase alpha chain/ribonucleoside-triphosphate reductase</fullName>
    </submittedName>
</protein>
<evidence type="ECO:0000313" key="2">
    <source>
        <dbReference type="EMBL" id="SEI90380.1"/>
    </source>
</evidence>
<keyword evidence="3" id="KW-1185">Reference proteome</keyword>
<reference evidence="3" key="1">
    <citation type="submission" date="2016-10" db="EMBL/GenBank/DDBJ databases">
        <authorList>
            <person name="Varghese N."/>
            <person name="Submissions S."/>
        </authorList>
    </citation>
    <scope>NUCLEOTIDE SEQUENCE [LARGE SCALE GENOMIC DNA]</scope>
    <source>
        <strain evidence="3">DSM 25751</strain>
    </source>
</reference>